<evidence type="ECO:0000313" key="2">
    <source>
        <dbReference type="Proteomes" id="UP000429232"/>
    </source>
</evidence>
<dbReference type="AlphaFoldDB" id="A0A6I4HVK6"/>
<name>A0A6I4HVK6_9SPHI</name>
<organism evidence="1 2">
    <name type="scientific">Mucilaginibacter ginkgonis</name>
    <dbReference type="NCBI Taxonomy" id="2682091"/>
    <lineage>
        <taxon>Bacteria</taxon>
        <taxon>Pseudomonadati</taxon>
        <taxon>Bacteroidota</taxon>
        <taxon>Sphingobacteriia</taxon>
        <taxon>Sphingobacteriales</taxon>
        <taxon>Sphingobacteriaceae</taxon>
        <taxon>Mucilaginibacter</taxon>
    </lineage>
</organism>
<dbReference type="RefSeq" id="WP_157523266.1">
    <property type="nucleotide sequence ID" value="NZ_CP066775.1"/>
</dbReference>
<keyword evidence="2" id="KW-1185">Reference proteome</keyword>
<evidence type="ECO:0000313" key="1">
    <source>
        <dbReference type="EMBL" id="QQL50032.1"/>
    </source>
</evidence>
<evidence type="ECO:0008006" key="3">
    <source>
        <dbReference type="Google" id="ProtNLM"/>
    </source>
</evidence>
<gene>
    <name evidence="1" type="ORF">GO620_000850</name>
</gene>
<dbReference type="KEGG" id="mgik:GO620_000850"/>
<accession>A0A6I4HVK6</accession>
<dbReference type="Proteomes" id="UP000429232">
    <property type="component" value="Chromosome"/>
</dbReference>
<proteinExistence type="predicted"/>
<dbReference type="EMBL" id="CP066775">
    <property type="protein sequence ID" value="QQL50032.1"/>
    <property type="molecule type" value="Genomic_DNA"/>
</dbReference>
<reference evidence="1 2" key="1">
    <citation type="submission" date="2020-12" db="EMBL/GenBank/DDBJ databases">
        <title>HMF7856_wgs.fasta genome submission.</title>
        <authorList>
            <person name="Kang H."/>
            <person name="Kim H."/>
            <person name="Joh K."/>
        </authorList>
    </citation>
    <scope>NUCLEOTIDE SEQUENCE [LARGE SCALE GENOMIC DNA]</scope>
    <source>
        <strain evidence="1 2">HMF7856</strain>
    </source>
</reference>
<protein>
    <recommendedName>
        <fullName evidence="3">Membrane protein YGL010W</fullName>
    </recommendedName>
</protein>
<sequence>MKQQSKIPDKTIDGAQRAIDGNFERYDNLLKGSTIIILFSILTVLFYFGLIGLLWTIPFPHLNFLHNYNGYFNWASFAIAALIFYWYRQSPLLSYLLLLLIFGITYGVTLVEASHQQGELSTRIIYAAMLFTGGFGITRLLTKRHLNILSGILNIPLWLARFVIKPMSAKY</sequence>